<evidence type="ECO:0000256" key="8">
    <source>
        <dbReference type="ARBA" id="ARBA00022840"/>
    </source>
</evidence>
<comment type="similarity">
    <text evidence="2">Belongs to the glycerate kinase type-2 family.</text>
</comment>
<sequence length="501" mass="55412">MAEKISHLLKLKNELKQIFLVGLDSVRPPVLIRRKIKVTGTSLHVDNKIFPLSHNIYLIGFGKAVMGMAIEMEKLLGNKLVKGIISIPRGSMAQITPTDSLSLSQSSKTVDYRDNSKYNQADEDTLATTQEIMNLATSLGEKDTLIVLISGGGSALLSMPPPSITLREKNEFWKKLQNSGADIKEVNTVRRKLSMVKGGKLAELAYPATVLSFILSDVIGDPIELIAGGPTCYPSQGCSEVLKILDKYDIKDIDDNIKKLLTRNEEVGDTSHFINVNNFIIGNNSCVIDAARDEAIARGFDVIILFNDIEGLVKNISKLYVELITLFCGVIDDSLTEEEFENSLKHSGYYQRLRQRATLFSMIRNNNDKGLVLIAGGEPSVIVTGTGKGGRNQELALQFSLDWFHQIAKHPDLKKFDVVLLSAGTDGQDGPTDAAGAFGYADISSHERSRDYLMNNDAYNFYSNFEEGSNLLRTGFTGTNVMDIHLIHIKRKKSIMNINFK</sequence>
<gene>
    <name evidence="11" type="primary">Glyctk</name>
    <name evidence="13" type="synonym">LOC105271210</name>
    <name evidence="11" type="ORF">g.48832</name>
</gene>
<dbReference type="RefSeq" id="XP_011310909.1">
    <property type="nucleotide sequence ID" value="XM_011312607.1"/>
</dbReference>
<dbReference type="GO" id="GO:0008887">
    <property type="term" value="F:glycerate kinase activity"/>
    <property type="evidence" value="ECO:0007669"/>
    <property type="project" value="UniProtKB-EC"/>
</dbReference>
<dbReference type="OrthoDB" id="44918at2759"/>
<dbReference type="InterPro" id="IPR039760">
    <property type="entry name" value="MOFRL_protein"/>
</dbReference>
<accession>A0A0C9QXR9</accession>
<evidence type="ECO:0000256" key="4">
    <source>
        <dbReference type="ARBA" id="ARBA00020720"/>
    </source>
</evidence>
<evidence type="ECO:0000256" key="5">
    <source>
        <dbReference type="ARBA" id="ARBA00022679"/>
    </source>
</evidence>
<keyword evidence="6" id="KW-0547">Nucleotide-binding</keyword>
<reference evidence="11" key="1">
    <citation type="submission" date="2015-01" db="EMBL/GenBank/DDBJ databases">
        <title>Transcriptome Assembly of Fopius arisanus.</title>
        <authorList>
            <person name="Geib S."/>
        </authorList>
    </citation>
    <scope>NUCLEOTIDE SEQUENCE</scope>
</reference>
<evidence type="ECO:0000313" key="11">
    <source>
        <dbReference type="EMBL" id="JAG78351.1"/>
    </source>
</evidence>
<evidence type="ECO:0000256" key="3">
    <source>
        <dbReference type="ARBA" id="ARBA00012101"/>
    </source>
</evidence>
<dbReference type="PANTHER" id="PTHR12227:SF0">
    <property type="entry name" value="GLYCERATE KINASE"/>
    <property type="match status" value="1"/>
</dbReference>
<protein>
    <recommendedName>
        <fullName evidence="4">Glycerate kinase</fullName>
        <ecNumber evidence="3">2.7.1.31</ecNumber>
    </recommendedName>
</protein>
<keyword evidence="7" id="KW-0418">Kinase</keyword>
<keyword evidence="5" id="KW-0808">Transferase</keyword>
<dbReference type="Gene3D" id="3.40.1480.10">
    <property type="entry name" value="MOFRL domain"/>
    <property type="match status" value="1"/>
</dbReference>
<dbReference type="Pfam" id="PF05161">
    <property type="entry name" value="MOFRL"/>
    <property type="match status" value="1"/>
</dbReference>
<name>A0A0C9QXR9_9HYME</name>
<dbReference type="AlphaFoldDB" id="A0A0C9QXR9"/>
<evidence type="ECO:0000259" key="10">
    <source>
        <dbReference type="Pfam" id="PF13660"/>
    </source>
</evidence>
<dbReference type="EC" id="2.7.1.31" evidence="3"/>
<dbReference type="InterPro" id="IPR038614">
    <property type="entry name" value="GK_N_sf"/>
</dbReference>
<dbReference type="GO" id="GO:0005524">
    <property type="term" value="F:ATP binding"/>
    <property type="evidence" value="ECO:0007669"/>
    <property type="project" value="UniProtKB-KW"/>
</dbReference>
<dbReference type="SUPFAM" id="SSF82544">
    <property type="entry name" value="GckA/TtuD-like"/>
    <property type="match status" value="1"/>
</dbReference>
<proteinExistence type="inferred from homology"/>
<dbReference type="EMBL" id="GBYB01008584">
    <property type="protein sequence ID" value="JAG78351.1"/>
    <property type="molecule type" value="Transcribed_RNA"/>
</dbReference>
<evidence type="ECO:0000256" key="6">
    <source>
        <dbReference type="ARBA" id="ARBA00022741"/>
    </source>
</evidence>
<dbReference type="InterPro" id="IPR007835">
    <property type="entry name" value="MOFRL"/>
</dbReference>
<evidence type="ECO:0000256" key="7">
    <source>
        <dbReference type="ARBA" id="ARBA00022777"/>
    </source>
</evidence>
<dbReference type="FunFam" id="3.40.50.10180:FF:000001">
    <property type="entry name" value="Glycerate kinase"/>
    <property type="match status" value="1"/>
</dbReference>
<comment type="catalytic activity">
    <reaction evidence="1">
        <text>(R)-glycerate + ATP = (2R)-3-phosphoglycerate + ADP + H(+)</text>
        <dbReference type="Rhea" id="RHEA:23516"/>
        <dbReference type="ChEBI" id="CHEBI:15378"/>
        <dbReference type="ChEBI" id="CHEBI:16659"/>
        <dbReference type="ChEBI" id="CHEBI:30616"/>
        <dbReference type="ChEBI" id="CHEBI:58272"/>
        <dbReference type="ChEBI" id="CHEBI:456216"/>
        <dbReference type="EC" id="2.7.1.31"/>
    </reaction>
</comment>
<dbReference type="Proteomes" id="UP000694866">
    <property type="component" value="Unplaced"/>
</dbReference>
<evidence type="ECO:0000259" key="9">
    <source>
        <dbReference type="Pfam" id="PF05161"/>
    </source>
</evidence>
<accession>A0A9R1TI00</accession>
<organism evidence="11">
    <name type="scientific">Fopius arisanus</name>
    <dbReference type="NCBI Taxonomy" id="64838"/>
    <lineage>
        <taxon>Eukaryota</taxon>
        <taxon>Metazoa</taxon>
        <taxon>Ecdysozoa</taxon>
        <taxon>Arthropoda</taxon>
        <taxon>Hexapoda</taxon>
        <taxon>Insecta</taxon>
        <taxon>Pterygota</taxon>
        <taxon>Neoptera</taxon>
        <taxon>Endopterygota</taxon>
        <taxon>Hymenoptera</taxon>
        <taxon>Apocrita</taxon>
        <taxon>Ichneumonoidea</taxon>
        <taxon>Braconidae</taxon>
        <taxon>Opiinae</taxon>
        <taxon>Fopius</taxon>
    </lineage>
</organism>
<feature type="domain" description="MOFRL" evidence="9">
    <location>
        <begin position="372"/>
        <end position="483"/>
    </location>
</feature>
<feature type="domain" description="MOFRL-associated" evidence="10">
    <location>
        <begin position="15"/>
        <end position="261"/>
    </location>
</feature>
<dbReference type="GO" id="GO:0005737">
    <property type="term" value="C:cytoplasm"/>
    <property type="evidence" value="ECO:0007669"/>
    <property type="project" value="TreeGrafter"/>
</dbReference>
<dbReference type="PANTHER" id="PTHR12227">
    <property type="entry name" value="GLYCERATE KINASE"/>
    <property type="match status" value="1"/>
</dbReference>
<evidence type="ECO:0000256" key="2">
    <source>
        <dbReference type="ARBA" id="ARBA00005393"/>
    </source>
</evidence>
<dbReference type="Pfam" id="PF13660">
    <property type="entry name" value="DUF4147"/>
    <property type="match status" value="1"/>
</dbReference>
<dbReference type="KEGG" id="fas:105271210"/>
<dbReference type="InterPro" id="IPR037035">
    <property type="entry name" value="GK-like_C_sf"/>
</dbReference>
<evidence type="ECO:0000313" key="13">
    <source>
        <dbReference type="RefSeq" id="XP_011310909.1"/>
    </source>
</evidence>
<dbReference type="Gene3D" id="3.40.50.10180">
    <property type="entry name" value="Glycerate kinase, MOFRL-like N-terminal domain"/>
    <property type="match status" value="1"/>
</dbReference>
<evidence type="ECO:0000313" key="12">
    <source>
        <dbReference type="Proteomes" id="UP000694866"/>
    </source>
</evidence>
<keyword evidence="8" id="KW-0067">ATP-binding</keyword>
<dbReference type="InterPro" id="IPR025286">
    <property type="entry name" value="MOFRL_assoc_dom"/>
</dbReference>
<evidence type="ECO:0000256" key="1">
    <source>
        <dbReference type="ARBA" id="ARBA00000694"/>
    </source>
</evidence>
<dbReference type="GeneID" id="105271210"/>
<reference evidence="13" key="2">
    <citation type="submission" date="2025-04" db="UniProtKB">
        <authorList>
            <consortium name="RefSeq"/>
        </authorList>
    </citation>
    <scope>IDENTIFICATION</scope>
    <source>
        <strain evidence="13">USDA-PBARC FA_bdor</strain>
        <tissue evidence="13">Whole organism</tissue>
    </source>
</reference>
<keyword evidence="12" id="KW-1185">Reference proteome</keyword>